<evidence type="ECO:0000256" key="3">
    <source>
        <dbReference type="ARBA" id="ARBA00023163"/>
    </source>
</evidence>
<dbReference type="InterPro" id="IPR013197">
    <property type="entry name" value="RNA_pol_III_RPC82-rel_HTH"/>
</dbReference>
<dbReference type="PANTHER" id="PTHR12949:SF0">
    <property type="entry name" value="DNA-DIRECTED RNA POLYMERASE III SUBUNIT RPC3"/>
    <property type="match status" value="1"/>
</dbReference>
<keyword evidence="7" id="KW-1133">Transmembrane helix</keyword>
<dbReference type="OrthoDB" id="272392at2759"/>
<accession>A0A087SEV4</accession>
<sequence>MSRTRAMLHAADVPAAPGGNGTCAELELELRRVEVRSPLVGQPGTTVLVACHTSSGRVFDPITLGMEDADRLTSHSARFTLFTPAARLSCLEGVACHVTLIPVAGAAQTLIGWGVGSCWFMHYQFLQLSSTMWACQDARAGEYVLQCDRRGGVHPTIMIIMLSTGAVFVVAIALAVLAYVRAARRTTRLRARLSGLAAEPGEAAPKPVPMYQLELGREGGAVGVPPGHQGPTVVVSSEGSLLMLAKPEAVGPAQPVQESTVARALLYHGTQSLGDLRRSAGLPLPHLKAALLVLMQHNCVASWLHAEPPNLRGESRVEQLYEALPRAMLHGLHAPRYLIHVKDSLGATAEAVALKLLQHGRLRLDQVVAALQSEDAAAASQGQGEEAQTTPQRPALEIQAALLRLVRSRLVERAPVCHLPPPRREVHPNARKKKPATKPGSEEEAEQLRARAQDQAHAAYHAVRFKIPTDLVETAVPARAPDGASLAHEPARGGLGTSGAQADGSVGGKRTAGHSTPQPLPGVEEAANLPAANILWRVSLEEFNLRLRNEAIADHMGSRHGPAAGAVVAGMLAAHAARLREAGAPAADGERTVLLSEAEVARAVAVHEPDMAGAGPAPDVPGTLSSLAAEWASPVVAAGDPPAGARQYSLDIAGALGALRQGHLEVLLHDRFGPEGLRIWRLLRACRQLEQKQVADFCMMDAKDAKVKLHAMLKAGCAEGGLDVPRTADRAPSRTFYLWRADVRAACAAFTIELFLAAGNLHARLAHELSQRAELLRVLDLVNAGLAGPGALAERASDFSRIKRVTTLLEAGLLDVGASLALFLGD</sequence>
<feature type="transmembrane region" description="Helical" evidence="7">
    <location>
        <begin position="157"/>
        <end position="180"/>
    </location>
</feature>
<evidence type="ECO:0000256" key="4">
    <source>
        <dbReference type="ARBA" id="ARBA00023242"/>
    </source>
</evidence>
<dbReference type="InterPro" id="IPR036388">
    <property type="entry name" value="WH-like_DNA-bd_sf"/>
</dbReference>
<comment type="subcellular location">
    <subcellularLocation>
        <location evidence="1 5">Nucleus</location>
    </subcellularLocation>
</comment>
<dbReference type="eggNOG" id="KOG2587">
    <property type="taxonomic scope" value="Eukaryota"/>
</dbReference>
<evidence type="ECO:0000259" key="9">
    <source>
        <dbReference type="Pfam" id="PF08221"/>
    </source>
</evidence>
<dbReference type="InterPro" id="IPR055207">
    <property type="entry name" value="POLR3C_WHD"/>
</dbReference>
<feature type="region of interest" description="Disordered" evidence="6">
    <location>
        <begin position="483"/>
        <end position="523"/>
    </location>
</feature>
<keyword evidence="4 5" id="KW-0539">Nucleus</keyword>
<evidence type="ECO:0000313" key="12">
    <source>
        <dbReference type="Proteomes" id="UP000028924"/>
    </source>
</evidence>
<keyword evidence="2 5" id="KW-0240">DNA-directed RNA polymerase</keyword>
<evidence type="ECO:0000256" key="1">
    <source>
        <dbReference type="ARBA" id="ARBA00004123"/>
    </source>
</evidence>
<dbReference type="Pfam" id="PF22536">
    <property type="entry name" value="WHD_POLR3C"/>
    <property type="match status" value="1"/>
</dbReference>
<comment type="subunit">
    <text evidence="5">Component of the RNA polymerase III (Pol III) complex consisting of 17 subunits.</text>
</comment>
<evidence type="ECO:0000256" key="2">
    <source>
        <dbReference type="ARBA" id="ARBA00022478"/>
    </source>
</evidence>
<reference evidence="11 12" key="1">
    <citation type="journal article" date="2014" name="BMC Genomics">
        <title>Oil accumulation mechanisms of the oleaginous microalga Chlorella protothecoides revealed through its genome, transcriptomes, and proteomes.</title>
        <authorList>
            <person name="Gao C."/>
            <person name="Wang Y."/>
            <person name="Shen Y."/>
            <person name="Yan D."/>
            <person name="He X."/>
            <person name="Dai J."/>
            <person name="Wu Q."/>
        </authorList>
    </citation>
    <scope>NUCLEOTIDE SEQUENCE [LARGE SCALE GENOMIC DNA]</scope>
    <source>
        <strain evidence="11 12">0710</strain>
    </source>
</reference>
<dbReference type="STRING" id="3075.A0A087SEV4"/>
<feature type="domain" description="RNA polymerase III Rpc82 C -terminal" evidence="8">
    <location>
        <begin position="402"/>
        <end position="604"/>
    </location>
</feature>
<dbReference type="PANTHER" id="PTHR12949">
    <property type="entry name" value="RNA POLYMERASE III DNA DIRECTED -RELATED"/>
    <property type="match status" value="1"/>
</dbReference>
<dbReference type="GO" id="GO:0005666">
    <property type="term" value="C:RNA polymerase III complex"/>
    <property type="evidence" value="ECO:0007669"/>
    <property type="project" value="UniProtKB-UniRule"/>
</dbReference>
<dbReference type="GeneID" id="23616491"/>
<evidence type="ECO:0000259" key="8">
    <source>
        <dbReference type="Pfam" id="PF05645"/>
    </source>
</evidence>
<keyword evidence="7" id="KW-0812">Transmembrane</keyword>
<comment type="similarity">
    <text evidence="5">Belongs to the eukaryotic RPC3/POLR3C RNA polymerase subunit family.</text>
</comment>
<dbReference type="InterPro" id="IPR039748">
    <property type="entry name" value="RPC3"/>
</dbReference>
<dbReference type="RefSeq" id="XP_011397145.1">
    <property type="nucleotide sequence ID" value="XM_011398843.1"/>
</dbReference>
<organism evidence="11 12">
    <name type="scientific">Auxenochlorella protothecoides</name>
    <name type="common">Green microalga</name>
    <name type="synonym">Chlorella protothecoides</name>
    <dbReference type="NCBI Taxonomy" id="3075"/>
    <lineage>
        <taxon>Eukaryota</taxon>
        <taxon>Viridiplantae</taxon>
        <taxon>Chlorophyta</taxon>
        <taxon>core chlorophytes</taxon>
        <taxon>Trebouxiophyceae</taxon>
        <taxon>Chlorellales</taxon>
        <taxon>Chlorellaceae</taxon>
        <taxon>Auxenochlorella</taxon>
    </lineage>
</organism>
<dbReference type="Gene3D" id="1.10.10.10">
    <property type="entry name" value="Winged helix-like DNA-binding domain superfamily/Winged helix DNA-binding domain"/>
    <property type="match status" value="3"/>
</dbReference>
<evidence type="ECO:0000256" key="6">
    <source>
        <dbReference type="SAM" id="MobiDB-lite"/>
    </source>
</evidence>
<dbReference type="GO" id="GO:0006351">
    <property type="term" value="P:DNA-templated transcription"/>
    <property type="evidence" value="ECO:0007669"/>
    <property type="project" value="InterPro"/>
</dbReference>
<keyword evidence="3 5" id="KW-0804">Transcription</keyword>
<dbReference type="InterPro" id="IPR008806">
    <property type="entry name" value="RNA_pol_III_Rpc82_C"/>
</dbReference>
<feature type="domain" description="RNA polymerase III subunit RPC82-related helix-turn-helix" evidence="9">
    <location>
        <begin position="259"/>
        <end position="301"/>
    </location>
</feature>
<dbReference type="KEGG" id="apro:F751_5100"/>
<dbReference type="AlphaFoldDB" id="A0A087SEV4"/>
<protein>
    <recommendedName>
        <fullName evidence="5">DNA-directed RNA polymerase III subunit RPC3</fullName>
        <shortName evidence="5">RNA polymerase III subunit C3</shortName>
    </recommendedName>
</protein>
<proteinExistence type="inferred from homology"/>
<dbReference type="Proteomes" id="UP000028924">
    <property type="component" value="Unassembled WGS sequence"/>
</dbReference>
<gene>
    <name evidence="11" type="ORF">F751_5100</name>
</gene>
<name>A0A087SEV4_AUXPR</name>
<evidence type="ECO:0000256" key="7">
    <source>
        <dbReference type="SAM" id="Phobius"/>
    </source>
</evidence>
<dbReference type="Pfam" id="PF05645">
    <property type="entry name" value="RNA_pol_Rpc82"/>
    <property type="match status" value="1"/>
</dbReference>
<evidence type="ECO:0000259" key="10">
    <source>
        <dbReference type="Pfam" id="PF22536"/>
    </source>
</evidence>
<feature type="domain" description="DNA-directed RNA polymerase III subunit RPC3 winged-helix" evidence="10">
    <location>
        <begin position="665"/>
        <end position="740"/>
    </location>
</feature>
<evidence type="ECO:0000256" key="5">
    <source>
        <dbReference type="RuleBase" id="RU367076"/>
    </source>
</evidence>
<dbReference type="Pfam" id="PF08221">
    <property type="entry name" value="HTH_9"/>
    <property type="match status" value="1"/>
</dbReference>
<keyword evidence="7" id="KW-0472">Membrane</keyword>
<keyword evidence="12" id="KW-1185">Reference proteome</keyword>
<evidence type="ECO:0000313" key="11">
    <source>
        <dbReference type="EMBL" id="KFM24258.1"/>
    </source>
</evidence>
<dbReference type="EMBL" id="KL662106">
    <property type="protein sequence ID" value="KFM24258.1"/>
    <property type="molecule type" value="Genomic_DNA"/>
</dbReference>
<comment type="function">
    <text evidence="5">DNA-dependent RNA polymerase catalyzes the transcription of DNA into RNA using the four ribonucleoside triphosphates as substrates. Specific core component of RNA polymerase III which synthesizes small RNAs, such as 5S rRNA and tRNAs.</text>
</comment>
<dbReference type="GO" id="GO:0003697">
    <property type="term" value="F:single-stranded DNA binding"/>
    <property type="evidence" value="ECO:0007669"/>
    <property type="project" value="UniProtKB-UniRule"/>
</dbReference>
<feature type="region of interest" description="Disordered" evidence="6">
    <location>
        <begin position="418"/>
        <end position="455"/>
    </location>
</feature>